<evidence type="ECO:0000256" key="1">
    <source>
        <dbReference type="PROSITE-ProRule" id="PRU00023"/>
    </source>
</evidence>
<dbReference type="PROSITE" id="PS50297">
    <property type="entry name" value="ANK_REP_REGION"/>
    <property type="match status" value="1"/>
</dbReference>
<dbReference type="EMBL" id="CAKKNE010000005">
    <property type="protein sequence ID" value="CAH0375576.1"/>
    <property type="molecule type" value="Genomic_DNA"/>
</dbReference>
<reference evidence="3" key="1">
    <citation type="submission" date="2021-11" db="EMBL/GenBank/DDBJ databases">
        <authorList>
            <consortium name="Genoscope - CEA"/>
            <person name="William W."/>
        </authorList>
    </citation>
    <scope>NUCLEOTIDE SEQUENCE</scope>
</reference>
<dbReference type="Proteomes" id="UP000789595">
    <property type="component" value="Unassembled WGS sequence"/>
</dbReference>
<keyword evidence="1" id="KW-0040">ANK repeat</keyword>
<sequence>MPGHDGESAEAMVSYLVARGADVRHRPRHGPTPLHMACSRALTGAVRDLVRAGADVNAPFLLSPLSTPLSTIFSSLRSMLFNDFLLELAHGDSDDRTTGEVQEDMYACMLELLRAGAAIDFFHLAEGAGDPTARGLEDAIMELMRSEYAGEDAEDAPRLSHICPPGVEPGQRFLIEDSDGEVYAVEVPTGIRPGMPFQAHPKTLDSLNECLEVARAVRASMYPSASSRLTPWRQYLLAPRLELLRLRSLVGGNRATSRLKRLPSTAASSDRTPARAGGPTAAATGAPTRCSPWTGRKFDCTTRAGVLDALAQTKPEPAPTGRIIPPPRQSYKQRPLSVAAMRHIEWLMAPQTPRRPVWRVLRTKPLA</sequence>
<protein>
    <submittedName>
        <fullName evidence="3">Uncharacterized protein</fullName>
    </submittedName>
</protein>
<name>A0A8J2SR63_9STRA</name>
<keyword evidence="4" id="KW-1185">Reference proteome</keyword>
<dbReference type="InterPro" id="IPR002110">
    <property type="entry name" value="Ankyrin_rpt"/>
</dbReference>
<dbReference type="OrthoDB" id="194358at2759"/>
<dbReference type="InterPro" id="IPR036770">
    <property type="entry name" value="Ankyrin_rpt-contain_sf"/>
</dbReference>
<dbReference type="Gene3D" id="1.25.40.20">
    <property type="entry name" value="Ankyrin repeat-containing domain"/>
    <property type="match status" value="1"/>
</dbReference>
<organism evidence="3 4">
    <name type="scientific">Pelagomonas calceolata</name>
    <dbReference type="NCBI Taxonomy" id="35677"/>
    <lineage>
        <taxon>Eukaryota</taxon>
        <taxon>Sar</taxon>
        <taxon>Stramenopiles</taxon>
        <taxon>Ochrophyta</taxon>
        <taxon>Pelagophyceae</taxon>
        <taxon>Pelagomonadales</taxon>
        <taxon>Pelagomonadaceae</taxon>
        <taxon>Pelagomonas</taxon>
    </lineage>
</organism>
<dbReference type="Pfam" id="PF00023">
    <property type="entry name" value="Ank"/>
    <property type="match status" value="1"/>
</dbReference>
<evidence type="ECO:0000313" key="3">
    <source>
        <dbReference type="EMBL" id="CAH0375576.1"/>
    </source>
</evidence>
<gene>
    <name evidence="3" type="ORF">PECAL_5P01070</name>
</gene>
<dbReference type="PROSITE" id="PS50088">
    <property type="entry name" value="ANK_REPEAT"/>
    <property type="match status" value="1"/>
</dbReference>
<feature type="repeat" description="ANK" evidence="1">
    <location>
        <begin position="29"/>
        <end position="58"/>
    </location>
</feature>
<accession>A0A8J2SR63</accession>
<feature type="compositionally biased region" description="Low complexity" evidence="2">
    <location>
        <begin position="274"/>
        <end position="289"/>
    </location>
</feature>
<dbReference type="SMART" id="SM00248">
    <property type="entry name" value="ANK"/>
    <property type="match status" value="1"/>
</dbReference>
<dbReference type="AlphaFoldDB" id="A0A8J2SR63"/>
<evidence type="ECO:0000256" key="2">
    <source>
        <dbReference type="SAM" id="MobiDB-lite"/>
    </source>
</evidence>
<evidence type="ECO:0000313" key="4">
    <source>
        <dbReference type="Proteomes" id="UP000789595"/>
    </source>
</evidence>
<comment type="caution">
    <text evidence="3">The sequence shown here is derived from an EMBL/GenBank/DDBJ whole genome shotgun (WGS) entry which is preliminary data.</text>
</comment>
<dbReference type="SUPFAM" id="SSF48403">
    <property type="entry name" value="Ankyrin repeat"/>
    <property type="match status" value="1"/>
</dbReference>
<feature type="region of interest" description="Disordered" evidence="2">
    <location>
        <begin position="260"/>
        <end position="289"/>
    </location>
</feature>
<proteinExistence type="predicted"/>